<dbReference type="EMBL" id="LAZR01005185">
    <property type="protein sequence ID" value="KKN02084.1"/>
    <property type="molecule type" value="Genomic_DNA"/>
</dbReference>
<comment type="caution">
    <text evidence="1">The sequence shown here is derived from an EMBL/GenBank/DDBJ whole genome shotgun (WGS) entry which is preliminary data.</text>
</comment>
<reference evidence="1" key="1">
    <citation type="journal article" date="2015" name="Nature">
        <title>Complex archaea that bridge the gap between prokaryotes and eukaryotes.</title>
        <authorList>
            <person name="Spang A."/>
            <person name="Saw J.H."/>
            <person name="Jorgensen S.L."/>
            <person name="Zaremba-Niedzwiedzka K."/>
            <person name="Martijn J."/>
            <person name="Lind A.E."/>
            <person name="van Eijk R."/>
            <person name="Schleper C."/>
            <person name="Guy L."/>
            <person name="Ettema T.J."/>
        </authorList>
    </citation>
    <scope>NUCLEOTIDE SEQUENCE</scope>
</reference>
<evidence type="ECO:0000313" key="1">
    <source>
        <dbReference type="EMBL" id="KKN02084.1"/>
    </source>
</evidence>
<proteinExistence type="predicted"/>
<gene>
    <name evidence="1" type="ORF">LCGC14_1121350</name>
</gene>
<protein>
    <submittedName>
        <fullName evidence="1">Uncharacterized protein</fullName>
    </submittedName>
</protein>
<organism evidence="1">
    <name type="scientific">marine sediment metagenome</name>
    <dbReference type="NCBI Taxonomy" id="412755"/>
    <lineage>
        <taxon>unclassified sequences</taxon>
        <taxon>metagenomes</taxon>
        <taxon>ecological metagenomes</taxon>
    </lineage>
</organism>
<accession>A0A0F9M8N0</accession>
<name>A0A0F9M8N0_9ZZZZ</name>
<sequence>MSLILETSSITDNARQYAVLRLIELLQQEILQELKAQTLALAFGMDKSPEYLRRNVR</sequence>
<dbReference type="AlphaFoldDB" id="A0A0F9M8N0"/>